<organism evidence="2 3">
    <name type="scientific">Toxocara canis</name>
    <name type="common">Canine roundworm</name>
    <dbReference type="NCBI Taxonomy" id="6265"/>
    <lineage>
        <taxon>Eukaryota</taxon>
        <taxon>Metazoa</taxon>
        <taxon>Ecdysozoa</taxon>
        <taxon>Nematoda</taxon>
        <taxon>Chromadorea</taxon>
        <taxon>Rhabditida</taxon>
        <taxon>Spirurina</taxon>
        <taxon>Ascaridomorpha</taxon>
        <taxon>Ascaridoidea</taxon>
        <taxon>Toxocaridae</taxon>
        <taxon>Toxocara</taxon>
    </lineage>
</organism>
<reference evidence="2 3" key="1">
    <citation type="submission" date="2014-11" db="EMBL/GenBank/DDBJ databases">
        <title>Genetic blueprint of the zoonotic pathogen Toxocara canis.</title>
        <authorList>
            <person name="Zhu X.-Q."/>
            <person name="Korhonen P.K."/>
            <person name="Cai H."/>
            <person name="Young N.D."/>
            <person name="Nejsum P."/>
            <person name="von Samson-Himmelstjerna G."/>
            <person name="Boag P.R."/>
            <person name="Tan P."/>
            <person name="Li Q."/>
            <person name="Min J."/>
            <person name="Yang Y."/>
            <person name="Wang X."/>
            <person name="Fang X."/>
            <person name="Hall R.S."/>
            <person name="Hofmann A."/>
            <person name="Sternberg P.W."/>
            <person name="Jex A.R."/>
            <person name="Gasser R.B."/>
        </authorList>
    </citation>
    <scope>NUCLEOTIDE SEQUENCE [LARGE SCALE GENOMIC DNA]</scope>
    <source>
        <strain evidence="2">PN_DK_2014</strain>
    </source>
</reference>
<dbReference type="OrthoDB" id="5786576at2759"/>
<sequence length="173" mass="19423">MPVLHNVTLMSITVPSQVLPMYEIYGFSSSSRQKSLSQADSGAIDDPTIRVMKKSAASVKSLPHYEDVCGIVIQNQFSPVVAFEKNGSLVEVQQDSHRNFFMTSVECEKQTNHECHGIDNSMYSSECVTVYEYRRAYVRAVGAKTNFVDGFIKVPVTCQCRLRRKGVRMLVNT</sequence>
<dbReference type="Proteomes" id="UP000031036">
    <property type="component" value="Unassembled WGS sequence"/>
</dbReference>
<name>A0A0B2W1P1_TOXCA</name>
<dbReference type="EMBL" id="JPKZ01000485">
    <property type="protein sequence ID" value="KHN87085.1"/>
    <property type="molecule type" value="Genomic_DNA"/>
</dbReference>
<keyword evidence="3" id="KW-1185">Reference proteome</keyword>
<dbReference type="OMA" id="HECHGID"/>
<dbReference type="PROSITE" id="PS50270">
    <property type="entry name" value="NGF_2"/>
    <property type="match status" value="1"/>
</dbReference>
<proteinExistence type="predicted"/>
<comment type="caution">
    <text evidence="2">The sequence shown here is derived from an EMBL/GenBank/DDBJ whole genome shotgun (WGS) entry which is preliminary data.</text>
</comment>
<evidence type="ECO:0000259" key="1">
    <source>
        <dbReference type="Pfam" id="PF00243"/>
    </source>
</evidence>
<dbReference type="Gene3D" id="2.10.90.10">
    <property type="entry name" value="Cystine-knot cytokines"/>
    <property type="match status" value="1"/>
</dbReference>
<dbReference type="InterPro" id="IPR029034">
    <property type="entry name" value="Cystine-knot_cytokine"/>
</dbReference>
<evidence type="ECO:0000313" key="2">
    <source>
        <dbReference type="EMBL" id="KHN87085.1"/>
    </source>
</evidence>
<dbReference type="SUPFAM" id="SSF57501">
    <property type="entry name" value="Cystine-knot cytokines"/>
    <property type="match status" value="1"/>
</dbReference>
<dbReference type="AlphaFoldDB" id="A0A0B2W1P1"/>
<gene>
    <name evidence="2" type="ORF">Tcan_07869</name>
</gene>
<dbReference type="GO" id="GO:0005102">
    <property type="term" value="F:signaling receptor binding"/>
    <property type="evidence" value="ECO:0007669"/>
    <property type="project" value="InterPro"/>
</dbReference>
<evidence type="ECO:0000313" key="3">
    <source>
        <dbReference type="Proteomes" id="UP000031036"/>
    </source>
</evidence>
<feature type="domain" description="Nerve growth factor-related" evidence="1">
    <location>
        <begin position="93"/>
        <end position="165"/>
    </location>
</feature>
<accession>A0A0B2W1P1</accession>
<protein>
    <recommendedName>
        <fullName evidence="1">Nerve growth factor-related domain-containing protein</fullName>
    </recommendedName>
</protein>
<dbReference type="InterPro" id="IPR002072">
    <property type="entry name" value="Nerve_growth_factor-rel"/>
</dbReference>
<dbReference type="Pfam" id="PF00243">
    <property type="entry name" value="NGF"/>
    <property type="match status" value="1"/>
</dbReference>